<dbReference type="eggNOG" id="KOG0619">
    <property type="taxonomic scope" value="Eukaryota"/>
</dbReference>
<keyword evidence="5" id="KW-1185">Reference proteome</keyword>
<dbReference type="FunFam" id="3.80.10.10:FF:000383">
    <property type="entry name" value="Leucine-rich repeat receptor protein kinase EMS1"/>
    <property type="match status" value="1"/>
</dbReference>
<dbReference type="InterPro" id="IPR053213">
    <property type="entry name" value="RLP29"/>
</dbReference>
<feature type="signal peptide" evidence="3">
    <location>
        <begin position="1"/>
        <end position="32"/>
    </location>
</feature>
<dbReference type="OrthoDB" id="544199at2759"/>
<evidence type="ECO:0000313" key="4">
    <source>
        <dbReference type="EMBL" id="EFJ44637.1"/>
    </source>
</evidence>
<dbReference type="InParanoid" id="D8U6F5"/>
<feature type="chain" id="PRO_5003124208" description="Leucine-rich repeat-containing N-terminal plant-type domain-containing protein" evidence="3">
    <location>
        <begin position="33"/>
        <end position="312"/>
    </location>
</feature>
<dbReference type="RefSeq" id="XP_002954213.1">
    <property type="nucleotide sequence ID" value="XM_002954167.1"/>
</dbReference>
<protein>
    <recommendedName>
        <fullName evidence="6">Leucine-rich repeat-containing N-terminal plant-type domain-containing protein</fullName>
    </recommendedName>
</protein>
<keyword evidence="3" id="KW-0732">Signal</keyword>
<dbReference type="Proteomes" id="UP000001058">
    <property type="component" value="Unassembled WGS sequence"/>
</dbReference>
<evidence type="ECO:0000256" key="2">
    <source>
        <dbReference type="ARBA" id="ARBA00022737"/>
    </source>
</evidence>
<proteinExistence type="predicted"/>
<evidence type="ECO:0000313" key="5">
    <source>
        <dbReference type="Proteomes" id="UP000001058"/>
    </source>
</evidence>
<dbReference type="InterPro" id="IPR032675">
    <property type="entry name" value="LRR_dom_sf"/>
</dbReference>
<dbReference type="GeneID" id="9624199"/>
<dbReference type="KEGG" id="vcn:VOLCADRAFT_118652"/>
<dbReference type="Gene3D" id="3.80.10.10">
    <property type="entry name" value="Ribonuclease Inhibitor"/>
    <property type="match status" value="1"/>
</dbReference>
<name>D8U6F5_VOLCA</name>
<organism evidence="5">
    <name type="scientific">Volvox carteri f. nagariensis</name>
    <dbReference type="NCBI Taxonomy" id="3068"/>
    <lineage>
        <taxon>Eukaryota</taxon>
        <taxon>Viridiplantae</taxon>
        <taxon>Chlorophyta</taxon>
        <taxon>core chlorophytes</taxon>
        <taxon>Chlorophyceae</taxon>
        <taxon>CS clade</taxon>
        <taxon>Chlamydomonadales</taxon>
        <taxon>Volvocaceae</taxon>
        <taxon>Volvox</taxon>
    </lineage>
</organism>
<dbReference type="PANTHER" id="PTHR48009">
    <property type="entry name" value="LEUCINE-RICH REPEAT (LRR) FAMILY PROTEIN"/>
    <property type="match status" value="1"/>
</dbReference>
<dbReference type="EMBL" id="GL378362">
    <property type="protein sequence ID" value="EFJ44637.1"/>
    <property type="molecule type" value="Genomic_DNA"/>
</dbReference>
<dbReference type="SUPFAM" id="SSF52058">
    <property type="entry name" value="L domain-like"/>
    <property type="match status" value="1"/>
</dbReference>
<accession>D8U6F5</accession>
<reference evidence="4 5" key="1">
    <citation type="journal article" date="2010" name="Science">
        <title>Genomic analysis of organismal complexity in the multicellular green alga Volvox carteri.</title>
        <authorList>
            <person name="Prochnik S.E."/>
            <person name="Umen J."/>
            <person name="Nedelcu A.M."/>
            <person name="Hallmann A."/>
            <person name="Miller S.M."/>
            <person name="Nishii I."/>
            <person name="Ferris P."/>
            <person name="Kuo A."/>
            <person name="Mitros T."/>
            <person name="Fritz-Laylin L.K."/>
            <person name="Hellsten U."/>
            <person name="Chapman J."/>
            <person name="Simakov O."/>
            <person name="Rensing S.A."/>
            <person name="Terry A."/>
            <person name="Pangilinan J."/>
            <person name="Kapitonov V."/>
            <person name="Jurka J."/>
            <person name="Salamov A."/>
            <person name="Shapiro H."/>
            <person name="Schmutz J."/>
            <person name="Grimwood J."/>
            <person name="Lindquist E."/>
            <person name="Lucas S."/>
            <person name="Grigoriev I.V."/>
            <person name="Schmitt R."/>
            <person name="Kirk D."/>
            <person name="Rokhsar D.S."/>
        </authorList>
    </citation>
    <scope>NUCLEOTIDE SEQUENCE [LARGE SCALE GENOMIC DNA]</scope>
    <source>
        <strain evidence="5">f. Nagariensis / Eve</strain>
    </source>
</reference>
<keyword evidence="2" id="KW-0677">Repeat</keyword>
<sequence>MFKLHPRKCPELGCVAALLHLALLLSPLSCRTQDIDSCSEGMQKKALISLYEASGGPSWVNNELWTIDAHCVRSPGLRPGVPDNVVVPDITLPPFCCWAGVDCCLSESYIANYTACGQYQCNCTVGKVTGLNLGRNGLKGRLQDVLNATVLTGLACSLRMAFLGGNELTGKIPQEISQLRDIRILGFSTNALTGSIPSSLEDLNQLEELDLSNNQLTGSVPSKLCGGTERPSNLRDLVLSNNNLTGRLVLPDCEALINLDVQNNFLSGPILDISSYRQLHILRLGNNQFNGTVNFDMFDLRLLVLLDLALNK</sequence>
<dbReference type="STRING" id="3068.D8U6F5"/>
<dbReference type="Pfam" id="PF00560">
    <property type="entry name" value="LRR_1"/>
    <property type="match status" value="1"/>
</dbReference>
<evidence type="ECO:0008006" key="6">
    <source>
        <dbReference type="Google" id="ProtNLM"/>
    </source>
</evidence>
<dbReference type="GO" id="GO:0005930">
    <property type="term" value="C:axoneme"/>
    <property type="evidence" value="ECO:0007669"/>
    <property type="project" value="UniProtKB-SubCell"/>
</dbReference>
<gene>
    <name evidence="4" type="ORF">VOLCADRAFT_118652</name>
</gene>
<dbReference type="AlphaFoldDB" id="D8U6F5"/>
<evidence type="ECO:0000256" key="3">
    <source>
        <dbReference type="SAM" id="SignalP"/>
    </source>
</evidence>
<comment type="subcellular location">
    <subcellularLocation>
        <location evidence="1">Cytoplasm</location>
        <location evidence="1">Cytoskeleton</location>
        <location evidence="1">Cilium axoneme</location>
    </subcellularLocation>
</comment>
<dbReference type="PANTHER" id="PTHR48009:SF16">
    <property type="entry name" value="LEUCINE-RICH REPEAT-CONTAINING N-TERMINAL PLANT-TYPE DOMAIN-CONTAINING PROTEIN"/>
    <property type="match status" value="1"/>
</dbReference>
<evidence type="ECO:0000256" key="1">
    <source>
        <dbReference type="ARBA" id="ARBA00004430"/>
    </source>
</evidence>
<dbReference type="InterPro" id="IPR001611">
    <property type="entry name" value="Leu-rich_rpt"/>
</dbReference>